<keyword evidence="1" id="KW-1133">Transmembrane helix</keyword>
<keyword evidence="1" id="KW-0812">Transmembrane</keyword>
<gene>
    <name evidence="2" type="ORF">SAMN05216285_3655</name>
</gene>
<evidence type="ECO:0000313" key="3">
    <source>
        <dbReference type="Proteomes" id="UP000183275"/>
    </source>
</evidence>
<sequence>MLGSRTATALVGLAASLLVSAVLWWQFETLAFFLFVPFVPFLFRGSGGEKGRSQRDQQEAAVRTCPSCGFQTRNQAYDYCPRDGRRLEETRR</sequence>
<dbReference type="OrthoDB" id="239588at2157"/>
<dbReference type="Proteomes" id="UP000183275">
    <property type="component" value="Unassembled WGS sequence"/>
</dbReference>
<reference evidence="3" key="1">
    <citation type="submission" date="2016-10" db="EMBL/GenBank/DDBJ databases">
        <authorList>
            <person name="Varghese N."/>
        </authorList>
    </citation>
    <scope>NUCLEOTIDE SEQUENCE [LARGE SCALE GENOMIC DNA]</scope>
    <source>
        <strain evidence="3">CGMCC 1.12284</strain>
    </source>
</reference>
<protein>
    <submittedName>
        <fullName evidence="2">Uncharacterized protein</fullName>
    </submittedName>
</protein>
<name>A0A1I0QJV5_9EURY</name>
<keyword evidence="1" id="KW-0472">Membrane</keyword>
<dbReference type="RefSeq" id="WP_049989354.1">
    <property type="nucleotide sequence ID" value="NZ_FOIS01000004.1"/>
</dbReference>
<organism evidence="2 3">
    <name type="scientific">Natrinema salifodinae</name>
    <dbReference type="NCBI Taxonomy" id="1202768"/>
    <lineage>
        <taxon>Archaea</taxon>
        <taxon>Methanobacteriati</taxon>
        <taxon>Methanobacteriota</taxon>
        <taxon>Stenosarchaea group</taxon>
        <taxon>Halobacteria</taxon>
        <taxon>Halobacteriales</taxon>
        <taxon>Natrialbaceae</taxon>
        <taxon>Natrinema</taxon>
    </lineage>
</organism>
<keyword evidence="3" id="KW-1185">Reference proteome</keyword>
<evidence type="ECO:0000256" key="1">
    <source>
        <dbReference type="SAM" id="Phobius"/>
    </source>
</evidence>
<feature type="transmembrane region" description="Helical" evidence="1">
    <location>
        <begin position="31"/>
        <end position="47"/>
    </location>
</feature>
<dbReference type="EMBL" id="FOIS01000004">
    <property type="protein sequence ID" value="SEW27211.1"/>
    <property type="molecule type" value="Genomic_DNA"/>
</dbReference>
<dbReference type="eggNOG" id="arCOG09272">
    <property type="taxonomic scope" value="Archaea"/>
</dbReference>
<accession>A0A1I0QJV5</accession>
<evidence type="ECO:0000313" key="2">
    <source>
        <dbReference type="EMBL" id="SEW27211.1"/>
    </source>
</evidence>
<dbReference type="AlphaFoldDB" id="A0A1I0QJV5"/>
<proteinExistence type="predicted"/>